<protein>
    <submittedName>
        <fullName evidence="2">Uncharacterized protein</fullName>
    </submittedName>
</protein>
<dbReference type="AlphaFoldDB" id="A0AAN8E9C8"/>
<comment type="caution">
    <text evidence="2">The sequence shown here is derived from an EMBL/GenBank/DDBJ whole genome shotgun (WGS) entry which is preliminary data.</text>
</comment>
<proteinExistence type="predicted"/>
<feature type="region of interest" description="Disordered" evidence="1">
    <location>
        <begin position="1"/>
        <end position="40"/>
    </location>
</feature>
<feature type="region of interest" description="Disordered" evidence="1">
    <location>
        <begin position="64"/>
        <end position="96"/>
    </location>
</feature>
<dbReference type="EMBL" id="JAKLMC020000033">
    <property type="protein sequence ID" value="KAK5949649.1"/>
    <property type="molecule type" value="Genomic_DNA"/>
</dbReference>
<sequence length="227" mass="23609">MHTCAARGTHHPPASVEPDVADSAGNANENANGNGNTDMIASATGFVGVKVESLRATETGIATGNKLSATGKPNSAQDDAAGPEAGPSVPASSALQKTASAIGTMSANIDAPQSDSPAAKRSPDPAPYISTAQLFARKNPVYFDLKCFGSDMEANSRYCGDKARKRLMDIGAKRTASACGLAVSSVMSKAWGRDVTRRLWRPVVGRRRRRGIVSVSIRGMGMSSSVR</sequence>
<evidence type="ECO:0000256" key="1">
    <source>
        <dbReference type="SAM" id="MobiDB-lite"/>
    </source>
</evidence>
<gene>
    <name evidence="2" type="ORF">OHC33_009246</name>
</gene>
<evidence type="ECO:0000313" key="3">
    <source>
        <dbReference type="Proteomes" id="UP001316803"/>
    </source>
</evidence>
<accession>A0AAN8E9C8</accession>
<organism evidence="2 3">
    <name type="scientific">Knufia fluminis</name>
    <dbReference type="NCBI Taxonomy" id="191047"/>
    <lineage>
        <taxon>Eukaryota</taxon>
        <taxon>Fungi</taxon>
        <taxon>Dikarya</taxon>
        <taxon>Ascomycota</taxon>
        <taxon>Pezizomycotina</taxon>
        <taxon>Eurotiomycetes</taxon>
        <taxon>Chaetothyriomycetidae</taxon>
        <taxon>Chaetothyriales</taxon>
        <taxon>Trichomeriaceae</taxon>
        <taxon>Knufia</taxon>
    </lineage>
</organism>
<keyword evidence="3" id="KW-1185">Reference proteome</keyword>
<evidence type="ECO:0000313" key="2">
    <source>
        <dbReference type="EMBL" id="KAK5949649.1"/>
    </source>
</evidence>
<feature type="compositionally biased region" description="Low complexity" evidence="1">
    <location>
        <begin position="24"/>
        <end position="36"/>
    </location>
</feature>
<feature type="compositionally biased region" description="Polar residues" evidence="1">
    <location>
        <begin position="64"/>
        <end position="77"/>
    </location>
</feature>
<name>A0AAN8E9C8_9EURO</name>
<dbReference type="Proteomes" id="UP001316803">
    <property type="component" value="Unassembled WGS sequence"/>
</dbReference>
<reference evidence="2 3" key="1">
    <citation type="submission" date="2022-12" db="EMBL/GenBank/DDBJ databases">
        <title>Genomic features and morphological characterization of a novel Knufia sp. strain isolated from spacecraft assembly facility.</title>
        <authorList>
            <person name="Teixeira M."/>
            <person name="Chander A.M."/>
            <person name="Stajich J.E."/>
            <person name="Venkateswaran K."/>
        </authorList>
    </citation>
    <scope>NUCLEOTIDE SEQUENCE [LARGE SCALE GENOMIC DNA]</scope>
    <source>
        <strain evidence="2 3">FJI-L2-BK-P2</strain>
    </source>
</reference>